<evidence type="ECO:0000313" key="4">
    <source>
        <dbReference type="Proteomes" id="UP000326532"/>
    </source>
</evidence>
<comment type="similarity">
    <text evidence="1">Belongs to the tryptophan dimethylallyltransferase family.</text>
</comment>
<evidence type="ECO:0000313" key="3">
    <source>
        <dbReference type="EMBL" id="KAB8201327.1"/>
    </source>
</evidence>
<reference evidence="3 4" key="1">
    <citation type="submission" date="2019-04" db="EMBL/GenBank/DDBJ databases">
        <title>Fungal friends and foes A comparative genomics study of 23 Aspergillus species from section Flavi.</title>
        <authorList>
            <consortium name="DOE Joint Genome Institute"/>
            <person name="Kjaerbolling I."/>
            <person name="Vesth T.C."/>
            <person name="Frisvad J.C."/>
            <person name="Nybo J.L."/>
            <person name="Theobald S."/>
            <person name="Kildgaard S."/>
            <person name="Petersen T.I."/>
            <person name="Kuo A."/>
            <person name="Sato A."/>
            <person name="Lyhne E.K."/>
            <person name="Kogle M.E."/>
            <person name="Wiebenga A."/>
            <person name="Kun R.S."/>
            <person name="Lubbers R.J."/>
            <person name="Makela M.R."/>
            <person name="Barry K."/>
            <person name="Chovatia M."/>
            <person name="Clum A."/>
            <person name="Daum C."/>
            <person name="Haridas S."/>
            <person name="He G."/>
            <person name="LaButti K."/>
            <person name="Lipzen A."/>
            <person name="Mondo S."/>
            <person name="Pangilinan J."/>
            <person name="Riley R."/>
            <person name="Salamov A."/>
            <person name="Simmons B.A."/>
            <person name="Magnuson J.K."/>
            <person name="Henrissat B."/>
            <person name="Mortensen U.H."/>
            <person name="Larsen T.O."/>
            <person name="De vries R.P."/>
            <person name="Grigoriev I.V."/>
            <person name="Machida M."/>
            <person name="Baker S.E."/>
            <person name="Andersen M.R."/>
        </authorList>
    </citation>
    <scope>NUCLEOTIDE SEQUENCE [LARGE SCALE GENOMIC DNA]</scope>
    <source>
        <strain evidence="3 4">CBS 117618</strain>
    </source>
</reference>
<dbReference type="InterPro" id="IPR033964">
    <property type="entry name" value="ABBA"/>
</dbReference>
<keyword evidence="4" id="KW-1185">Reference proteome</keyword>
<dbReference type="InterPro" id="IPR017795">
    <property type="entry name" value="ABBA_NscD-like"/>
</dbReference>
<name>A0A5N6D8M6_ASPPA</name>
<dbReference type="Pfam" id="PF11991">
    <property type="entry name" value="Trp_DMAT"/>
    <property type="match status" value="1"/>
</dbReference>
<protein>
    <submittedName>
        <fullName evidence="3">Aromatic prenyltransferase</fullName>
    </submittedName>
</protein>
<gene>
    <name evidence="3" type="ORF">BDV34DRAFT_237656</name>
</gene>
<dbReference type="EMBL" id="ML735022">
    <property type="protein sequence ID" value="KAB8201327.1"/>
    <property type="molecule type" value="Genomic_DNA"/>
</dbReference>
<dbReference type="AlphaFoldDB" id="A0A5N6D8M6"/>
<proteinExistence type="inferred from homology"/>
<dbReference type="OMA" id="IVHASNI"/>
<dbReference type="NCBIfam" id="TIGR03429">
    <property type="entry name" value="arom_pren_DMATS"/>
    <property type="match status" value="1"/>
</dbReference>
<dbReference type="PANTHER" id="PTHR40627">
    <property type="entry name" value="INDOLE PRENYLTRANSFERASE TDIB-RELATED"/>
    <property type="match status" value="1"/>
</dbReference>
<organism evidence="3 4">
    <name type="scientific">Aspergillus parasiticus</name>
    <dbReference type="NCBI Taxonomy" id="5067"/>
    <lineage>
        <taxon>Eukaryota</taxon>
        <taxon>Fungi</taxon>
        <taxon>Dikarya</taxon>
        <taxon>Ascomycota</taxon>
        <taxon>Pezizomycotina</taxon>
        <taxon>Eurotiomycetes</taxon>
        <taxon>Eurotiomycetidae</taxon>
        <taxon>Eurotiales</taxon>
        <taxon>Aspergillaceae</taxon>
        <taxon>Aspergillus</taxon>
        <taxon>Aspergillus subgen. Circumdati</taxon>
    </lineage>
</organism>
<dbReference type="VEuPathDB" id="FungiDB:BDV34DRAFT_237656"/>
<sequence>MVAKDWALLASLMSSAGYTNESQCQCLMFFYTSIVPYLGSYPQNFPSGAKPVIRVAVEPITSISGTNEDPYNLSPIRDFLTRLEKLNPEGYDSRLFEHFYPKHTLNESECQTLQAKNEAIRELSQVSFGFDLKPGGISVKGYTFPALKCHAAGEDLCSVVIGSVQEYFGDANCYNTLGLIKDYIEMTDAKANFGFVYSNDCVTPEKSRHKLYGRTIDMSWSKVEEIWTLGGRIDSPEANRGLEYLQEFWKMLQIGDRPHPLNYETKAGLKVPATKIYFPLYGLNDLDNVRAIAQYLRHIGLDVQGNAYEQVVRDSLRNISPEFAGVLFAYTEKTGVDLSVYYHSSLEYP</sequence>
<dbReference type="CDD" id="cd13929">
    <property type="entry name" value="PT-DMATS_CymD"/>
    <property type="match status" value="1"/>
</dbReference>
<accession>A0A5N6D8M6</accession>
<dbReference type="GO" id="GO:0016765">
    <property type="term" value="F:transferase activity, transferring alkyl or aryl (other than methyl) groups"/>
    <property type="evidence" value="ECO:0007669"/>
    <property type="project" value="InterPro"/>
</dbReference>
<dbReference type="SFLD" id="SFLDS00036">
    <property type="entry name" value="Aromatic_Prenyltransferase"/>
    <property type="match status" value="1"/>
</dbReference>
<evidence type="ECO:0000256" key="1">
    <source>
        <dbReference type="ARBA" id="ARBA00010209"/>
    </source>
</evidence>
<dbReference type="Proteomes" id="UP000326532">
    <property type="component" value="Unassembled WGS sequence"/>
</dbReference>
<dbReference type="PANTHER" id="PTHR40627:SF3">
    <property type="entry name" value="PRENYLTRANSFERASE ASQH2-RELATED"/>
    <property type="match status" value="1"/>
</dbReference>
<dbReference type="GO" id="GO:0009820">
    <property type="term" value="P:alkaloid metabolic process"/>
    <property type="evidence" value="ECO:0007669"/>
    <property type="project" value="InterPro"/>
</dbReference>
<keyword evidence="2 3" id="KW-0808">Transferase</keyword>
<evidence type="ECO:0000256" key="2">
    <source>
        <dbReference type="ARBA" id="ARBA00022679"/>
    </source>
</evidence>